<evidence type="ECO:0000256" key="5">
    <source>
        <dbReference type="ARBA" id="ARBA00023136"/>
    </source>
</evidence>
<feature type="transmembrane region" description="Helical" evidence="7">
    <location>
        <begin position="365"/>
        <end position="383"/>
    </location>
</feature>
<feature type="transmembrane region" description="Helical" evidence="7">
    <location>
        <begin position="753"/>
        <end position="775"/>
    </location>
</feature>
<protein>
    <recommendedName>
        <fullName evidence="8">ABC3 transporter permease C-terminal domain-containing protein</fullName>
    </recommendedName>
</protein>
<reference evidence="9" key="2">
    <citation type="submission" date="2011-01" db="EMBL/GenBank/DDBJ databases">
        <title>The Non-contiguous Finished genome of Clostridium papyrosolvens.</title>
        <authorList>
            <person name="Lucas S."/>
            <person name="Copeland A."/>
            <person name="Lapidus A."/>
            <person name="Cheng J.-F."/>
            <person name="Goodwin L."/>
            <person name="Pitluck S."/>
            <person name="Misra M."/>
            <person name="Chertkov O."/>
            <person name="Detter J.C."/>
            <person name="Han C."/>
            <person name="Tapia R."/>
            <person name="Land M."/>
            <person name="Hauser L."/>
            <person name="Kyrpides N."/>
            <person name="Ivanova N."/>
            <person name="Pagani I."/>
            <person name="Mouttaki H."/>
            <person name="He Z."/>
            <person name="Zhou J."/>
            <person name="Hemme C.L."/>
            <person name="Woyke T."/>
        </authorList>
    </citation>
    <scope>NUCLEOTIDE SEQUENCE [LARGE SCALE GENOMIC DNA]</scope>
    <source>
        <strain evidence="9">DSM 2782</strain>
    </source>
</reference>
<evidence type="ECO:0000256" key="3">
    <source>
        <dbReference type="ARBA" id="ARBA00022692"/>
    </source>
</evidence>
<keyword evidence="5 7" id="KW-0472">Membrane</keyword>
<name>F1THK2_9FIRM</name>
<dbReference type="GO" id="GO:0022857">
    <property type="term" value="F:transmembrane transporter activity"/>
    <property type="evidence" value="ECO:0007669"/>
    <property type="project" value="TreeGrafter"/>
</dbReference>
<evidence type="ECO:0000259" key="8">
    <source>
        <dbReference type="Pfam" id="PF02687"/>
    </source>
</evidence>
<evidence type="ECO:0000313" key="10">
    <source>
        <dbReference type="Proteomes" id="UP000003860"/>
    </source>
</evidence>
<keyword evidence="4 7" id="KW-1133">Transmembrane helix</keyword>
<dbReference type="InterPro" id="IPR050250">
    <property type="entry name" value="Macrolide_Exporter_MacB"/>
</dbReference>
<feature type="transmembrane region" description="Helical" evidence="7">
    <location>
        <begin position="27"/>
        <end position="48"/>
    </location>
</feature>
<comment type="subcellular location">
    <subcellularLocation>
        <location evidence="1">Cell membrane</location>
        <topology evidence="1">Multi-pass membrane protein</topology>
    </subcellularLocation>
</comment>
<dbReference type="AlphaFoldDB" id="F1THK2"/>
<keyword evidence="2" id="KW-1003">Cell membrane</keyword>
<feature type="domain" description="ABC3 transporter permease C-terminal" evidence="8">
    <location>
        <begin position="274"/>
        <end position="394"/>
    </location>
</feature>
<feature type="domain" description="ABC3 transporter permease C-terminal" evidence="8">
    <location>
        <begin position="705"/>
        <end position="816"/>
    </location>
</feature>
<evidence type="ECO:0000256" key="6">
    <source>
        <dbReference type="ARBA" id="ARBA00038076"/>
    </source>
</evidence>
<dbReference type="eggNOG" id="COG0577">
    <property type="taxonomic scope" value="Bacteria"/>
</dbReference>
<accession>F1THK2</accession>
<organism evidence="9 10">
    <name type="scientific">Ruminiclostridium papyrosolvens DSM 2782</name>
    <dbReference type="NCBI Taxonomy" id="588581"/>
    <lineage>
        <taxon>Bacteria</taxon>
        <taxon>Bacillati</taxon>
        <taxon>Bacillota</taxon>
        <taxon>Clostridia</taxon>
        <taxon>Eubacteriales</taxon>
        <taxon>Oscillospiraceae</taxon>
        <taxon>Ruminiclostridium</taxon>
    </lineage>
</organism>
<proteinExistence type="inferred from homology"/>
<reference evidence="9" key="1">
    <citation type="submission" date="2009-07" db="EMBL/GenBank/DDBJ databases">
        <authorList>
            <consortium name="US DOE Joint Genome Institute (JGI-PGF)"/>
            <person name="Lucas S."/>
            <person name="Copeland A."/>
            <person name="Lapidus A."/>
            <person name="Glavina del Rio T."/>
            <person name="Tice H."/>
            <person name="Bruce D."/>
            <person name="Goodwin L."/>
            <person name="Pitluck S."/>
            <person name="Larimer F."/>
            <person name="Land M.L."/>
            <person name="Mouttaki H."/>
            <person name="He Z."/>
            <person name="Zhou J."/>
            <person name="Hemme C.L."/>
        </authorList>
    </citation>
    <scope>NUCLEOTIDE SEQUENCE [LARGE SCALE GENOMIC DNA]</scope>
    <source>
        <strain evidence="9">DSM 2782</strain>
    </source>
</reference>
<evidence type="ECO:0000256" key="1">
    <source>
        <dbReference type="ARBA" id="ARBA00004651"/>
    </source>
</evidence>
<feature type="transmembrane region" description="Helical" evidence="7">
    <location>
        <begin position="795"/>
        <end position="815"/>
    </location>
</feature>
<dbReference type="EMBL" id="ACXX02000016">
    <property type="protein sequence ID" value="EGD46205.1"/>
    <property type="molecule type" value="Genomic_DNA"/>
</dbReference>
<dbReference type="PANTHER" id="PTHR30572">
    <property type="entry name" value="MEMBRANE COMPONENT OF TRANSPORTER-RELATED"/>
    <property type="match status" value="1"/>
</dbReference>
<sequence length="831" mass="92397">MMFPTDNKLVIKKLTVRTIKANKVRNIFVIIAIALTALLLSTIFSIGISGTESIQLQKIRTMGTIEHGGLTCPTAEQIKKLKSLDYIKDVGIMAHAGEITETSEMGNLSLSLFWFDKTEWEKLRIPAMSNIKGKYPQAYNEIMIPEWILKRMGITNPKIGMDIQIKYVKPNRPESEASSENFKLSAYYTEYSNLRSGNVGMMYVSKAFVDSKEITPEKSGTATVHFKSNKNIEEQFEKLSREVPSYKTQKWKTVPLYETDNGGRLSTIVGLSGLILFIMLSSYLLIYNVLYISVSKDVRFYGLLKTVGTTPRQIRKIVTGQATRLTAVGVPLGLALGAVVSFVAVPFALSGASIETGIKVSFNPIIYVGAAIFSLVTTLISSIKPAGMAASISPIEAVRYTGTTVSRKLIKGSTGGKVQKMAFRNVFRNRRRAAVVFLSLFMGLTTFMLVNTLVLSMDTENYVNSYVENDFTLTNNTFFQNGTGVKQKFDNDFMSTLKSIEGITEIRKVSQKIVTLKYDETLYKRHVEEFVKRFNSPMPTSEEMKKNPRIFWSSLVGLDTEYIKKLNKTLKEPIDEEAFEDGRIALFSTNNPKLFKMDSDVVFTADKKEYSLKLGGFLPERTAFNGGTGLAPIVYISNDYMKKLFTDPVLCSITINSKGEKEANVLKQLKGMTANDNEISIESRLETLEQFKSSKSMLYILGGGISLILALIGILNFVNVMVTGVNTRRHELAVLESIGMTSKQVKHMLSLEGLTYAIISCGLVATMGTALNVWIFELFKKQADYAIFTFPAIPLILFVAIVFAVCSLVPVAAYVSTTKATVTERLRSVDG</sequence>
<feature type="transmembrane region" description="Helical" evidence="7">
    <location>
        <begin position="325"/>
        <end position="345"/>
    </location>
</feature>
<dbReference type="PANTHER" id="PTHR30572:SF4">
    <property type="entry name" value="ABC TRANSPORTER PERMEASE YTRF"/>
    <property type="match status" value="1"/>
</dbReference>
<evidence type="ECO:0000256" key="7">
    <source>
        <dbReference type="SAM" id="Phobius"/>
    </source>
</evidence>
<dbReference type="InterPro" id="IPR003838">
    <property type="entry name" value="ABC3_permease_C"/>
</dbReference>
<evidence type="ECO:0000256" key="4">
    <source>
        <dbReference type="ARBA" id="ARBA00022989"/>
    </source>
</evidence>
<dbReference type="STRING" id="588581.Cpap_0499"/>
<keyword evidence="10" id="KW-1185">Reference proteome</keyword>
<dbReference type="Proteomes" id="UP000003860">
    <property type="component" value="Unassembled WGS sequence"/>
</dbReference>
<gene>
    <name evidence="9" type="ORF">Cpap_0499</name>
</gene>
<dbReference type="GO" id="GO:0005886">
    <property type="term" value="C:plasma membrane"/>
    <property type="evidence" value="ECO:0007669"/>
    <property type="project" value="UniProtKB-SubCell"/>
</dbReference>
<comment type="caution">
    <text evidence="9">The sequence shown here is derived from an EMBL/GenBank/DDBJ whole genome shotgun (WGS) entry which is preliminary data.</text>
</comment>
<dbReference type="OrthoDB" id="1694171at2"/>
<keyword evidence="3 7" id="KW-0812">Transmembrane</keyword>
<feature type="transmembrane region" description="Helical" evidence="7">
    <location>
        <begin position="433"/>
        <end position="455"/>
    </location>
</feature>
<evidence type="ECO:0000256" key="2">
    <source>
        <dbReference type="ARBA" id="ARBA00022475"/>
    </source>
</evidence>
<dbReference type="Pfam" id="PF02687">
    <property type="entry name" value="FtsX"/>
    <property type="match status" value="2"/>
</dbReference>
<feature type="transmembrane region" description="Helical" evidence="7">
    <location>
        <begin position="268"/>
        <end position="290"/>
    </location>
</feature>
<dbReference type="RefSeq" id="WP_004621915.1">
    <property type="nucleotide sequence ID" value="NZ_ACXX02000016.1"/>
</dbReference>
<feature type="transmembrane region" description="Helical" evidence="7">
    <location>
        <begin position="697"/>
        <end position="722"/>
    </location>
</feature>
<evidence type="ECO:0000313" key="9">
    <source>
        <dbReference type="EMBL" id="EGD46205.1"/>
    </source>
</evidence>
<comment type="similarity">
    <text evidence="6">Belongs to the ABC-4 integral membrane protein family.</text>
</comment>